<feature type="domain" description="Multidrug resistance protein MdtA-like barrel-sandwich hybrid" evidence="3">
    <location>
        <begin position="107"/>
        <end position="273"/>
    </location>
</feature>
<dbReference type="Proteomes" id="UP000267187">
    <property type="component" value="Unassembled WGS sequence"/>
</dbReference>
<organism evidence="4 5">
    <name type="scientific">Umboniibacter marinipuniceus</name>
    <dbReference type="NCBI Taxonomy" id="569599"/>
    <lineage>
        <taxon>Bacteria</taxon>
        <taxon>Pseudomonadati</taxon>
        <taxon>Pseudomonadota</taxon>
        <taxon>Gammaproteobacteria</taxon>
        <taxon>Cellvibrionales</taxon>
        <taxon>Cellvibrionaceae</taxon>
        <taxon>Umboniibacter</taxon>
    </lineage>
</organism>
<dbReference type="SUPFAM" id="SSF111369">
    <property type="entry name" value="HlyD-like secretion proteins"/>
    <property type="match status" value="1"/>
</dbReference>
<keyword evidence="5" id="KW-1185">Reference proteome</keyword>
<dbReference type="RefSeq" id="WP_121877788.1">
    <property type="nucleotide sequence ID" value="NZ_REFJ01000007.1"/>
</dbReference>
<evidence type="ECO:0000313" key="4">
    <source>
        <dbReference type="EMBL" id="RMA77670.1"/>
    </source>
</evidence>
<evidence type="ECO:0000259" key="3">
    <source>
        <dbReference type="Pfam" id="PF25917"/>
    </source>
</evidence>
<dbReference type="Gene3D" id="2.40.50.100">
    <property type="match status" value="1"/>
</dbReference>
<gene>
    <name evidence="4" type="ORF">DFR27_2490</name>
</gene>
<dbReference type="EMBL" id="REFJ01000007">
    <property type="protein sequence ID" value="RMA77670.1"/>
    <property type="molecule type" value="Genomic_DNA"/>
</dbReference>
<name>A0A3L9ZYX5_9GAMM</name>
<dbReference type="Gene3D" id="2.40.30.170">
    <property type="match status" value="1"/>
</dbReference>
<dbReference type="Pfam" id="PF25917">
    <property type="entry name" value="BSH_RND"/>
    <property type="match status" value="1"/>
</dbReference>
<feature type="coiled-coil region" evidence="2">
    <location>
        <begin position="194"/>
        <end position="249"/>
    </location>
</feature>
<proteinExistence type="inferred from homology"/>
<dbReference type="AlphaFoldDB" id="A0A3L9ZYX5"/>
<comment type="similarity">
    <text evidence="1">Belongs to the membrane fusion protein (MFP) (TC 8.A.1) family.</text>
</comment>
<dbReference type="InterPro" id="IPR058625">
    <property type="entry name" value="MdtA-like_BSH"/>
</dbReference>
<evidence type="ECO:0000256" key="2">
    <source>
        <dbReference type="SAM" id="Coils"/>
    </source>
</evidence>
<evidence type="ECO:0000256" key="1">
    <source>
        <dbReference type="ARBA" id="ARBA00009477"/>
    </source>
</evidence>
<dbReference type="GO" id="GO:1990281">
    <property type="term" value="C:efflux pump complex"/>
    <property type="evidence" value="ECO:0007669"/>
    <property type="project" value="TreeGrafter"/>
</dbReference>
<sequence>MNFSNLKPLRQLGPLGRRLGRSSPGQNFRGMPMWGKIVSLLVGFFVIMFTLAATGGAQGEGEAEIQAIPVSAMSAEHSPLAPEVTVYGRVENPNTTTIEASTLAYVQEVFVREGQSVEAGDLLVQLDPRDARLLVRRAEATLNEAQSSLARLNAQQIADRRNFDAQKELYEITRRKEQRYETLYGNGQMSLSALEDLKQQRLQQEITLNQQELVISTQEAAMVSAVAGVENAAANLEQAELNLERLAIVAPFDGKVTQVNAAIGRRVATGQPVITLFDEDNHQVRVSLPADTAQEVAGALSAQQYVKAEALLGGNWVEMQFLEVGAEVRSGRAGTDLLLALPENSKVALGRALEVRVTLPAQNNLLAVPVQSVYGDQIIYTVENEVLKAVQIDRIGSREDDEGNMQILISAIDLPQGAPIITSSLSRASSGTKVAIIGAEVVTAEHDGDTTTEGVALNAAVVTEG</sequence>
<dbReference type="OrthoDB" id="9783047at2"/>
<dbReference type="PANTHER" id="PTHR30469:SF15">
    <property type="entry name" value="HLYD FAMILY OF SECRETION PROTEINS"/>
    <property type="match status" value="1"/>
</dbReference>
<evidence type="ECO:0000313" key="5">
    <source>
        <dbReference type="Proteomes" id="UP000267187"/>
    </source>
</evidence>
<protein>
    <submittedName>
        <fullName evidence="4">HlyD family secretion protein</fullName>
    </submittedName>
</protein>
<comment type="caution">
    <text evidence="4">The sequence shown here is derived from an EMBL/GenBank/DDBJ whole genome shotgun (WGS) entry which is preliminary data.</text>
</comment>
<dbReference type="PANTHER" id="PTHR30469">
    <property type="entry name" value="MULTIDRUG RESISTANCE PROTEIN MDTA"/>
    <property type="match status" value="1"/>
</dbReference>
<reference evidence="4 5" key="1">
    <citation type="submission" date="2018-10" db="EMBL/GenBank/DDBJ databases">
        <title>Genomic Encyclopedia of Type Strains, Phase IV (KMG-IV): sequencing the most valuable type-strain genomes for metagenomic binning, comparative biology and taxonomic classification.</title>
        <authorList>
            <person name="Goeker M."/>
        </authorList>
    </citation>
    <scope>NUCLEOTIDE SEQUENCE [LARGE SCALE GENOMIC DNA]</scope>
    <source>
        <strain evidence="4 5">DSM 25080</strain>
    </source>
</reference>
<accession>A0A3L9ZYX5</accession>
<dbReference type="Gene3D" id="1.10.287.470">
    <property type="entry name" value="Helix hairpin bin"/>
    <property type="match status" value="1"/>
</dbReference>
<keyword evidence="2" id="KW-0175">Coiled coil</keyword>
<dbReference type="GO" id="GO:0015562">
    <property type="term" value="F:efflux transmembrane transporter activity"/>
    <property type="evidence" value="ECO:0007669"/>
    <property type="project" value="TreeGrafter"/>
</dbReference>